<dbReference type="Pfam" id="PF04607">
    <property type="entry name" value="RelA_SpoT"/>
    <property type="match status" value="1"/>
</dbReference>
<dbReference type="KEGG" id="lmes:AB8B23_03650"/>
<gene>
    <name evidence="2" type="ORF">AB8B23_03650</name>
</gene>
<dbReference type="InterPro" id="IPR043519">
    <property type="entry name" value="NT_sf"/>
</dbReference>
<organism evidence="2">
    <name type="scientific">Leptotrichia mesophila</name>
    <dbReference type="NCBI Taxonomy" id="3239303"/>
    <lineage>
        <taxon>Bacteria</taxon>
        <taxon>Fusobacteriati</taxon>
        <taxon>Fusobacteriota</taxon>
        <taxon>Fusobacteriia</taxon>
        <taxon>Fusobacteriales</taxon>
        <taxon>Leptotrichiaceae</taxon>
        <taxon>Leptotrichia</taxon>
    </lineage>
</organism>
<dbReference type="EMBL" id="CP165646">
    <property type="protein sequence ID" value="XDU65262.1"/>
    <property type="molecule type" value="Genomic_DNA"/>
</dbReference>
<dbReference type="PANTHER" id="PTHR41773">
    <property type="entry name" value="GTP PYROPHOSPHATASE-RELATED"/>
    <property type="match status" value="1"/>
</dbReference>
<dbReference type="PANTHER" id="PTHR41773:SF1">
    <property type="entry name" value="RELA_SPOT DOMAIN-CONTAINING PROTEIN"/>
    <property type="match status" value="1"/>
</dbReference>
<dbReference type="AlphaFoldDB" id="A0AB39VDF9"/>
<evidence type="ECO:0000313" key="2">
    <source>
        <dbReference type="EMBL" id="XDU65262.1"/>
    </source>
</evidence>
<dbReference type="CDD" id="cd05399">
    <property type="entry name" value="NT_Rel-Spo_like"/>
    <property type="match status" value="1"/>
</dbReference>
<dbReference type="GO" id="GO:0015969">
    <property type="term" value="P:guanosine tetraphosphate metabolic process"/>
    <property type="evidence" value="ECO:0007669"/>
    <property type="project" value="InterPro"/>
</dbReference>
<sequence>MEKIKKFTNKVIENLKLRQKELRDTSFEIQKIFSDILANERVIVTCRLKSENSLKEKIVRKSLHERFNSEKELIDKLDDIIGIRIVCLLHDDEKLIFDNLKSNFTENEKYYIKEIGKSQIKLEKITLPAVQKNNHSIYKVSGSYINIEKKEYKFELQIKSSVHMLWGEIEHMLFYKNYEYHIGKNFYTVIMDSIYNSLLEIDKQLSEIKNEMQNNKNSFQEIKRILARFLYTKLQNEIQKIFDFEIDLIDYYDSIIEIKLREFEINSLEDFNINFSKIMLYINNIKSELLIEFIKKDKFENLKLDLENQDLKNKIKIAIKEKNKEIYFRIFSFLFSQDKNDEDKNENILEEITDFYFKILMYDMDEIHNRDEIKDKNFTKNILNNYILYTIENRNISWPFKNSSYVIEIMDNHLDFIACIDTEGIDDIEKENLSTIITDLLILKTNIDNKLLVSKELLKKILENIKKIDNDIFTDEFENEFSIIVNKFEFKKDISKKLKKLLSMAILSDNEEVNFYNE</sequence>
<proteinExistence type="predicted"/>
<reference evidence="2" key="1">
    <citation type="submission" date="2024-07" db="EMBL/GenBank/DDBJ databases">
        <authorList>
            <person name="Li X.-J."/>
            <person name="Wang X."/>
        </authorList>
    </citation>
    <scope>NUCLEOTIDE SEQUENCE</scope>
    <source>
        <strain evidence="2">HSP-342</strain>
    </source>
</reference>
<accession>A0AB39VDF9</accession>
<dbReference type="SUPFAM" id="SSF81301">
    <property type="entry name" value="Nucleotidyltransferase"/>
    <property type="match status" value="1"/>
</dbReference>
<dbReference type="InterPro" id="IPR007685">
    <property type="entry name" value="RelA_SpoT"/>
</dbReference>
<dbReference type="RefSeq" id="WP_369713477.1">
    <property type="nucleotide sequence ID" value="NZ_CP165646.1"/>
</dbReference>
<evidence type="ECO:0000259" key="1">
    <source>
        <dbReference type="SMART" id="SM00954"/>
    </source>
</evidence>
<dbReference type="SMART" id="SM00954">
    <property type="entry name" value="RelA_SpoT"/>
    <property type="match status" value="1"/>
</dbReference>
<feature type="domain" description="RelA/SpoT" evidence="1">
    <location>
        <begin position="46"/>
        <end position="181"/>
    </location>
</feature>
<protein>
    <recommendedName>
        <fullName evidence="1">RelA/SpoT domain-containing protein</fullName>
    </recommendedName>
</protein>
<dbReference type="Gene3D" id="3.30.460.10">
    <property type="entry name" value="Beta Polymerase, domain 2"/>
    <property type="match status" value="1"/>
</dbReference>
<name>A0AB39VDF9_9FUSO</name>